<evidence type="ECO:0000256" key="1">
    <source>
        <dbReference type="SAM" id="MobiDB-lite"/>
    </source>
</evidence>
<dbReference type="AlphaFoldDB" id="A0A6A3L677"/>
<protein>
    <submittedName>
        <fullName evidence="2">Uncharacterized protein</fullName>
    </submittedName>
</protein>
<evidence type="ECO:0000313" key="5">
    <source>
        <dbReference type="Proteomes" id="UP000435112"/>
    </source>
</evidence>
<proteinExistence type="predicted"/>
<feature type="region of interest" description="Disordered" evidence="1">
    <location>
        <begin position="107"/>
        <end position="135"/>
    </location>
</feature>
<comment type="caution">
    <text evidence="2">The sequence shown here is derived from an EMBL/GenBank/DDBJ whole genome shotgun (WGS) entry which is preliminary data.</text>
</comment>
<accession>A0A6A3L677</accession>
<dbReference type="Proteomes" id="UP000435112">
    <property type="component" value="Unassembled WGS sequence"/>
</dbReference>
<reference evidence="4 5" key="1">
    <citation type="submission" date="2018-09" db="EMBL/GenBank/DDBJ databases">
        <title>Genomic investigation of the strawberry pathogen Phytophthora fragariae indicates pathogenicity is determined by transcriptional variation in three key races.</title>
        <authorList>
            <person name="Adams T.M."/>
            <person name="Armitage A.D."/>
            <person name="Sobczyk M.K."/>
            <person name="Bates H.J."/>
            <person name="Dunwell J.M."/>
            <person name="Nellist C.F."/>
            <person name="Harrison R.J."/>
        </authorList>
    </citation>
    <scope>NUCLEOTIDE SEQUENCE [LARGE SCALE GENOMIC DNA]</scope>
    <source>
        <strain evidence="3 4">SCRP249</strain>
        <strain evidence="2 5">SCRP324</strain>
    </source>
</reference>
<name>A0A6A3L677_9STRA</name>
<dbReference type="EMBL" id="QXFV01001032">
    <property type="protein sequence ID" value="KAE9017382.1"/>
    <property type="molecule type" value="Genomic_DNA"/>
</dbReference>
<dbReference type="OrthoDB" id="117757at2759"/>
<gene>
    <name evidence="3" type="ORF">PR001_g14410</name>
    <name evidence="2" type="ORF">PR002_g15145</name>
</gene>
<dbReference type="EMBL" id="QXFU01001084">
    <property type="protein sequence ID" value="KAE9011223.1"/>
    <property type="molecule type" value="Genomic_DNA"/>
</dbReference>
<organism evidence="2 5">
    <name type="scientific">Phytophthora rubi</name>
    <dbReference type="NCBI Taxonomy" id="129364"/>
    <lineage>
        <taxon>Eukaryota</taxon>
        <taxon>Sar</taxon>
        <taxon>Stramenopiles</taxon>
        <taxon>Oomycota</taxon>
        <taxon>Peronosporomycetes</taxon>
        <taxon>Peronosporales</taxon>
        <taxon>Peronosporaceae</taxon>
        <taxon>Phytophthora</taxon>
    </lineage>
</organism>
<evidence type="ECO:0000313" key="2">
    <source>
        <dbReference type="EMBL" id="KAE9011223.1"/>
    </source>
</evidence>
<dbReference type="Proteomes" id="UP000429607">
    <property type="component" value="Unassembled WGS sequence"/>
</dbReference>
<evidence type="ECO:0000313" key="4">
    <source>
        <dbReference type="Proteomes" id="UP000429607"/>
    </source>
</evidence>
<sequence length="211" mass="24400">MEGSFIPPPFPFPEAWPRVFVEQQQRGSRQWLTPTTFVPTQWQAATPTTFSYQPVGHCIPAGAHLPTVDAHHEEEELEEEDDSECEYGYVLSDEWRERFQSSVRLQQVQRQQQKHSSRTKTKKKKPKPKPKQTVNAEALAAVSASRSGHLQREIQAARTRELARKWKRRTASPMNAAAEPQIEALETHLNMLFDEYCDAFQPVVWPHDRLQ</sequence>
<feature type="compositionally biased region" description="Basic residues" evidence="1">
    <location>
        <begin position="112"/>
        <end position="130"/>
    </location>
</feature>
<evidence type="ECO:0000313" key="3">
    <source>
        <dbReference type="EMBL" id="KAE9017382.1"/>
    </source>
</evidence>